<feature type="transmembrane region" description="Helical" evidence="3">
    <location>
        <begin position="250"/>
        <end position="273"/>
    </location>
</feature>
<protein>
    <recommendedName>
        <fullName evidence="6">Preprotein translocase subunit SCY2, chloroplastic</fullName>
    </recommendedName>
</protein>
<feature type="transmembrane region" description="Helical" evidence="3">
    <location>
        <begin position="522"/>
        <end position="541"/>
    </location>
</feature>
<keyword evidence="3" id="KW-0812">Transmembrane</keyword>
<reference evidence="4" key="2">
    <citation type="submission" date="2022-03" db="EMBL/GenBank/DDBJ databases">
        <title>Draft title - Genomic analysis of global carrot germplasm unveils the trajectory of domestication and the origin of high carotenoid orange carrot.</title>
        <authorList>
            <person name="Iorizzo M."/>
            <person name="Ellison S."/>
            <person name="Senalik D."/>
            <person name="Macko-Podgorni A."/>
            <person name="Grzebelus D."/>
            <person name="Bostan H."/>
            <person name="Rolling W."/>
            <person name="Curaba J."/>
            <person name="Simon P."/>
        </authorList>
    </citation>
    <scope>NUCLEOTIDE SEQUENCE</scope>
    <source>
        <tissue evidence="4">Leaf</tissue>
    </source>
</reference>
<dbReference type="EMBL" id="CP093344">
    <property type="protein sequence ID" value="WOG86049.1"/>
    <property type="molecule type" value="Genomic_DNA"/>
</dbReference>
<keyword evidence="3" id="KW-1133">Transmembrane helix</keyword>
<dbReference type="Pfam" id="PF00344">
    <property type="entry name" value="SecY"/>
    <property type="match status" value="1"/>
</dbReference>
<dbReference type="PRINTS" id="PR00303">
    <property type="entry name" value="SECYTRNLCASE"/>
</dbReference>
<dbReference type="Gene3D" id="1.10.3370.10">
    <property type="entry name" value="SecY subunit domain"/>
    <property type="match status" value="1"/>
</dbReference>
<dbReference type="SUPFAM" id="SSF103491">
    <property type="entry name" value="Preprotein translocase SecY subunit"/>
    <property type="match status" value="1"/>
</dbReference>
<evidence type="ECO:0000256" key="1">
    <source>
        <dbReference type="ARBA" id="ARBA00004454"/>
    </source>
</evidence>
<comment type="subcellular location">
    <subcellularLocation>
        <location evidence="1">Plastid</location>
        <location evidence="1">Chloroplast thylakoid membrane</location>
        <topology evidence="1">Multi-pass membrane protein</topology>
    </subcellularLocation>
</comment>
<reference evidence="4" key="1">
    <citation type="journal article" date="2016" name="Nat. Genet.">
        <title>A high-quality carrot genome assembly provides new insights into carotenoid accumulation and asterid genome evolution.</title>
        <authorList>
            <person name="Iorizzo M."/>
            <person name="Ellison S."/>
            <person name="Senalik D."/>
            <person name="Zeng P."/>
            <person name="Satapoomin P."/>
            <person name="Huang J."/>
            <person name="Bowman M."/>
            <person name="Iovene M."/>
            <person name="Sanseverino W."/>
            <person name="Cavagnaro P."/>
            <person name="Yildiz M."/>
            <person name="Macko-Podgorni A."/>
            <person name="Moranska E."/>
            <person name="Grzebelus E."/>
            <person name="Grzebelus D."/>
            <person name="Ashrafi H."/>
            <person name="Zheng Z."/>
            <person name="Cheng S."/>
            <person name="Spooner D."/>
            <person name="Van Deynze A."/>
            <person name="Simon P."/>
        </authorList>
    </citation>
    <scope>NUCLEOTIDE SEQUENCE</scope>
    <source>
        <tissue evidence="4">Leaf</tissue>
    </source>
</reference>
<keyword evidence="3" id="KW-0472">Membrane</keyword>
<keyword evidence="5" id="KW-1185">Reference proteome</keyword>
<feature type="transmembrane region" description="Helical" evidence="3">
    <location>
        <begin position="208"/>
        <end position="230"/>
    </location>
</feature>
<dbReference type="InterPro" id="IPR023201">
    <property type="entry name" value="SecY_dom_sf"/>
</dbReference>
<feature type="transmembrane region" description="Helical" evidence="3">
    <location>
        <begin position="497"/>
        <end position="516"/>
    </location>
</feature>
<feature type="transmembrane region" description="Helical" evidence="3">
    <location>
        <begin position="156"/>
        <end position="173"/>
    </location>
</feature>
<evidence type="ECO:0000313" key="4">
    <source>
        <dbReference type="EMBL" id="WOG86049.1"/>
    </source>
</evidence>
<feature type="transmembrane region" description="Helical" evidence="3">
    <location>
        <begin position="333"/>
        <end position="353"/>
    </location>
</feature>
<dbReference type="AlphaFoldDB" id="A0AAF0WBJ4"/>
<evidence type="ECO:0000313" key="5">
    <source>
        <dbReference type="Proteomes" id="UP000077755"/>
    </source>
</evidence>
<dbReference type="Proteomes" id="UP000077755">
    <property type="component" value="Chromosome 2"/>
</dbReference>
<dbReference type="InterPro" id="IPR002208">
    <property type="entry name" value="SecY/SEC61-alpha"/>
</dbReference>
<evidence type="ECO:0000256" key="2">
    <source>
        <dbReference type="RuleBase" id="RU004349"/>
    </source>
</evidence>
<comment type="similarity">
    <text evidence="2">Belongs to the SecY/SEC61-alpha family.</text>
</comment>
<proteinExistence type="inferred from homology"/>
<evidence type="ECO:0008006" key="6">
    <source>
        <dbReference type="Google" id="ProtNLM"/>
    </source>
</evidence>
<sequence length="565" mass="63582">MEATLLSSRHSHPQFFPPLHSGKSLVFKSTSVLCRPRYAKTPQFSLRRTNSELSRKDLGLSKGLHCLKMNWNLSLCINDQLRGDYLRVKAASADSLNHELLVPNTDDNSVDDGENLIISYPKPPRYKNRYLNFVHMGTLFNNAAESFFKSEICRRLFVTALLLVMSRVGYFIHLPGFDRKLMPEDYLRFVSGSVDELGDFAPELKLSFFQLGISPQIVASIVMQVLCHFVPSLVKLRKEGLDGQKKIKSYIWWISLCFGTVEGLILACYSLPYSIYAETSRVKHVMVTTLLLVSGAMTMRQGSSLIICVGILSGYKETLHKLLTQVSGSTLSWWPYALAVLVIFTVMTMYAVVVTEGYRKIKLQYYGFKLASSSRQGSPITEVEPYIPFNINPSGMQPILTTTYLLADPSILAGLLGSPVWEYIKQMLNPETSTGAGPWVYYTIYSFFVFVFNIFDIANMPKEVSDYLNKMGARIPKIKPGKATIEYLTKVQAFTSFWGGLLLATLATTSSILDHYLRSNNLGFSISFTSVLIIVGSIIELRRSYQAYNVMPSLSKALKDMVYNI</sequence>
<name>A0AAF0WBJ4_DAUCS</name>
<gene>
    <name evidence="4" type="ORF">DCAR_0205245</name>
</gene>
<accession>A0AAF0WBJ4</accession>
<dbReference type="PANTHER" id="PTHR10906">
    <property type="entry name" value="SECY/SEC61-ALPHA FAMILY MEMBER"/>
    <property type="match status" value="1"/>
</dbReference>
<organism evidence="4 5">
    <name type="scientific">Daucus carota subsp. sativus</name>
    <name type="common">Carrot</name>
    <dbReference type="NCBI Taxonomy" id="79200"/>
    <lineage>
        <taxon>Eukaryota</taxon>
        <taxon>Viridiplantae</taxon>
        <taxon>Streptophyta</taxon>
        <taxon>Embryophyta</taxon>
        <taxon>Tracheophyta</taxon>
        <taxon>Spermatophyta</taxon>
        <taxon>Magnoliopsida</taxon>
        <taxon>eudicotyledons</taxon>
        <taxon>Gunneridae</taxon>
        <taxon>Pentapetalae</taxon>
        <taxon>asterids</taxon>
        <taxon>campanulids</taxon>
        <taxon>Apiales</taxon>
        <taxon>Apiaceae</taxon>
        <taxon>Apioideae</taxon>
        <taxon>Scandiceae</taxon>
        <taxon>Daucinae</taxon>
        <taxon>Daucus</taxon>
        <taxon>Daucus sect. Daucus</taxon>
    </lineage>
</organism>
<evidence type="ECO:0000256" key="3">
    <source>
        <dbReference type="SAM" id="Phobius"/>
    </source>
</evidence>
<dbReference type="GO" id="GO:0015031">
    <property type="term" value="P:protein transport"/>
    <property type="evidence" value="ECO:0007669"/>
    <property type="project" value="InterPro"/>
</dbReference>
<dbReference type="GO" id="GO:0009535">
    <property type="term" value="C:chloroplast thylakoid membrane"/>
    <property type="evidence" value="ECO:0007669"/>
    <property type="project" value="UniProtKB-SubCell"/>
</dbReference>
<feature type="transmembrane region" description="Helical" evidence="3">
    <location>
        <begin position="439"/>
        <end position="458"/>
    </location>
</feature>